<dbReference type="InterPro" id="IPR015915">
    <property type="entry name" value="Kelch-typ_b-propeller"/>
</dbReference>
<dbReference type="InterPro" id="IPR059177">
    <property type="entry name" value="GH29D-like_dom"/>
</dbReference>
<evidence type="ECO:0000313" key="3">
    <source>
        <dbReference type="EMBL" id="MFC5863728.1"/>
    </source>
</evidence>
<dbReference type="PANTHER" id="PTHR23244">
    <property type="entry name" value="KELCH REPEAT DOMAIN"/>
    <property type="match status" value="1"/>
</dbReference>
<keyword evidence="1" id="KW-1133">Transmembrane helix</keyword>
<sequence>MGGSNTDNKGSHGVYGTLGVPAALNSPSGRSFGVKWTDSDGHFWLFGGLGSDAVGTQGFLNDLWEYDPSAHDWAWMGGSSNIGATCIQITSQTFCGESGVYGTLGAPASGNAPGGREWATSWSDYSGHLWLFGGWGFDSAGTLGFLNDLWEFDPTSKQWTWMGGSSTVPSLFDGEPGIYGTLGTPASTNIPGARYETASWTDHDGNFWLFGGVGYNGTDIQCYLNDLWEYSPTTHEWTWKSGSSSGESPSWGLSGIYGTMGKPAADNVPGSRQSPMSWTDGNGNLWLFGGYAFDVDQNPSLANDLWEFNISTNQWAWMNGYEYSGIIGSYGTLGEASSGNVPGPRTSGATWTDTKGNIWLSGGSGSAGTLNTGALNDLWQFSPSTNEWTWMGGADDLGINGFKPGVYGTLGTPAATNIPGSRAGAFSWIDTNGDLWLFSGAAYDANGDLGGPNDLWKYGLSAGSPLTEAPMFSVPSGTYSAEQTVTITDTTADSSIYFTTDGSTPTTKSMVYSGPIGVSSSETIAAIAIAPGYSSSVIALATYTLPSTNPAATPEISPASGTYTAAQSVSISDVTSNASIYYTIDGTIPTTASTLYTGPISVNSSETIEAIAVASGYANSPVATAQYVINLPPPTFSLTASLSSLTVKSGGSGIVILTATPQNGFSAPINFSCSGLPAGATCSFDPTSVTPSGGATTTQLTFNTSPQSASSSRLFARESIALTAVLCLFGVKRRSRVYTWLVVIAVAGGMMLFSGCGGGGSSGSGSTSTPITSSVTVTATSGSIQQTVRISLTED</sequence>
<feature type="transmembrane region" description="Helical" evidence="1">
    <location>
        <begin position="738"/>
        <end position="760"/>
    </location>
</feature>
<gene>
    <name evidence="3" type="ORF">ACFPT7_15580</name>
</gene>
<comment type="caution">
    <text evidence="3">The sequence shown here is derived from an EMBL/GenBank/DDBJ whole genome shotgun (WGS) entry which is preliminary data.</text>
</comment>
<dbReference type="PANTHER" id="PTHR23244:SF456">
    <property type="entry name" value="MULTIPLE EPIDERMAL GROWTH FACTOR-LIKE DOMAINS PROTEIN 8"/>
    <property type="match status" value="1"/>
</dbReference>
<feature type="domain" description="GH29D-like beta-sandwich" evidence="2">
    <location>
        <begin position="475"/>
        <end position="537"/>
    </location>
</feature>
<dbReference type="Pfam" id="PF13290">
    <property type="entry name" value="CHB_HEX_C_1"/>
    <property type="match status" value="2"/>
</dbReference>
<accession>A0ABW1EL84</accession>
<dbReference type="EMBL" id="JBHSPH010000006">
    <property type="protein sequence ID" value="MFC5863728.1"/>
    <property type="molecule type" value="Genomic_DNA"/>
</dbReference>
<reference evidence="4" key="1">
    <citation type="journal article" date="2019" name="Int. J. Syst. Evol. Microbiol.">
        <title>The Global Catalogue of Microorganisms (GCM) 10K type strain sequencing project: providing services to taxonomists for standard genome sequencing and annotation.</title>
        <authorList>
            <consortium name="The Broad Institute Genomics Platform"/>
            <consortium name="The Broad Institute Genome Sequencing Center for Infectious Disease"/>
            <person name="Wu L."/>
            <person name="Ma J."/>
        </authorList>
    </citation>
    <scope>NUCLEOTIDE SEQUENCE [LARGE SCALE GENOMIC DNA]</scope>
    <source>
        <strain evidence="4">JCM 4087</strain>
    </source>
</reference>
<evidence type="ECO:0000313" key="4">
    <source>
        <dbReference type="Proteomes" id="UP001596091"/>
    </source>
</evidence>
<dbReference type="SUPFAM" id="SSF117281">
    <property type="entry name" value="Kelch motif"/>
    <property type="match status" value="2"/>
</dbReference>
<protein>
    <submittedName>
        <fullName evidence="3">Chitobiase/beta-hexosaminidase C-terminal domain-containing protein</fullName>
    </submittedName>
</protein>
<dbReference type="Proteomes" id="UP001596091">
    <property type="component" value="Unassembled WGS sequence"/>
</dbReference>
<keyword evidence="1" id="KW-0472">Membrane</keyword>
<proteinExistence type="predicted"/>
<evidence type="ECO:0000256" key="1">
    <source>
        <dbReference type="SAM" id="Phobius"/>
    </source>
</evidence>
<dbReference type="RefSeq" id="WP_263342513.1">
    <property type="nucleotide sequence ID" value="NZ_JAGSYH010000012.1"/>
</dbReference>
<dbReference type="Gene3D" id="2.120.10.80">
    <property type="entry name" value="Kelch-type beta propeller"/>
    <property type="match status" value="3"/>
</dbReference>
<organism evidence="3 4">
    <name type="scientific">Acidicapsa dinghuensis</name>
    <dbReference type="NCBI Taxonomy" id="2218256"/>
    <lineage>
        <taxon>Bacteria</taxon>
        <taxon>Pseudomonadati</taxon>
        <taxon>Acidobacteriota</taxon>
        <taxon>Terriglobia</taxon>
        <taxon>Terriglobales</taxon>
        <taxon>Acidobacteriaceae</taxon>
        <taxon>Acidicapsa</taxon>
    </lineage>
</organism>
<evidence type="ECO:0000259" key="2">
    <source>
        <dbReference type="Pfam" id="PF13290"/>
    </source>
</evidence>
<feature type="domain" description="GH29D-like beta-sandwich" evidence="2">
    <location>
        <begin position="558"/>
        <end position="624"/>
    </location>
</feature>
<keyword evidence="1" id="KW-0812">Transmembrane</keyword>
<name>A0ABW1EL84_9BACT</name>
<keyword evidence="4" id="KW-1185">Reference proteome</keyword>